<keyword evidence="2" id="KW-1185">Reference proteome</keyword>
<dbReference type="EMBL" id="LNUW01000004">
    <property type="protein sequence ID" value="KXG87644.1"/>
    <property type="molecule type" value="Genomic_DNA"/>
</dbReference>
<accession>A0A135P895</accession>
<dbReference type="AlphaFoldDB" id="A0A135P895"/>
<sequence>MKTNASREIYSYWNDIRGDRPAPLRGEIDPSQIRQALPDLFVLTDLGDDAPIFRLTGTRLYNLFSRELRNTPFSEMWQPDAALEACRIANGVLQHERPVIFDLYAESVSGHTSQEFEMLLLPLEAEEHFPSRLLGALVSDPPLADFGQPFQPLELIRSRLLETPTSYGLFNQTESCASLHRSVFC</sequence>
<evidence type="ECO:0008006" key="3">
    <source>
        <dbReference type="Google" id="ProtNLM"/>
    </source>
</evidence>
<dbReference type="STRING" id="2052828.ATO67_18560"/>
<dbReference type="RefSeq" id="WP_067652696.1">
    <property type="nucleotide sequence ID" value="NZ_KQ961034.1"/>
</dbReference>
<gene>
    <name evidence="1" type="ORF">ATO67_18560</name>
</gene>
<dbReference type="Pfam" id="PF07310">
    <property type="entry name" value="PAS_5"/>
    <property type="match status" value="1"/>
</dbReference>
<dbReference type="InterPro" id="IPR009922">
    <property type="entry name" value="DUF1457"/>
</dbReference>
<protein>
    <recommendedName>
        <fullName evidence="3">PAS domain-containing protein</fullName>
    </recommendedName>
</protein>
<reference evidence="1 2" key="1">
    <citation type="submission" date="2015-11" db="EMBL/GenBank/DDBJ databases">
        <title>Draft genome sequence of Agrobacterium sp. R89-1.</title>
        <authorList>
            <person name="Zahradnik J."/>
            <person name="Kyslikova E."/>
            <person name="Palyzova A."/>
            <person name="Kyslik P."/>
        </authorList>
    </citation>
    <scope>NUCLEOTIDE SEQUENCE [LARGE SCALE GENOMIC DNA]</scope>
    <source>
        <strain evidence="1 2">R89-1</strain>
    </source>
</reference>
<name>A0A135P895_9HYPH</name>
<evidence type="ECO:0000313" key="1">
    <source>
        <dbReference type="EMBL" id="KXG87644.1"/>
    </source>
</evidence>
<proteinExistence type="predicted"/>
<comment type="caution">
    <text evidence="1">The sequence shown here is derived from an EMBL/GenBank/DDBJ whole genome shotgun (WGS) entry which is preliminary data.</text>
</comment>
<organism evidence="1 2">
    <name type="scientific">Agrobacterium bohemicum</name>
    <dbReference type="NCBI Taxonomy" id="2052828"/>
    <lineage>
        <taxon>Bacteria</taxon>
        <taxon>Pseudomonadati</taxon>
        <taxon>Pseudomonadota</taxon>
        <taxon>Alphaproteobacteria</taxon>
        <taxon>Hyphomicrobiales</taxon>
        <taxon>Rhizobiaceae</taxon>
        <taxon>Rhizobium/Agrobacterium group</taxon>
        <taxon>Agrobacterium</taxon>
    </lineage>
</organism>
<dbReference type="PIRSF" id="PIRSF031878">
    <property type="entry name" value="UCP031878"/>
    <property type="match status" value="1"/>
</dbReference>
<dbReference type="Proteomes" id="UP000070498">
    <property type="component" value="Unassembled WGS sequence"/>
</dbReference>
<evidence type="ECO:0000313" key="2">
    <source>
        <dbReference type="Proteomes" id="UP000070498"/>
    </source>
</evidence>